<evidence type="ECO:0000259" key="2">
    <source>
        <dbReference type="Pfam" id="PF01882"/>
    </source>
</evidence>
<reference evidence="3 4" key="1">
    <citation type="journal article" date="2011" name="J. Bacteriol.">
        <title>Complete Genome Sequence of Alicyclobacillus acidocaldarius Strain Tc-4-1.</title>
        <authorList>
            <person name="Chen Y."/>
            <person name="He Y."/>
            <person name="Zhang B."/>
            <person name="Yang J."/>
            <person name="Li W."/>
            <person name="Dong Z."/>
            <person name="Hu S."/>
        </authorList>
    </citation>
    <scope>NUCLEOTIDE SEQUENCE [LARGE SCALE GENOMIC DNA]</scope>
    <source>
        <strain evidence="3 4">Tc-4-1</strain>
    </source>
</reference>
<dbReference type="PATRIC" id="fig|1048834.4.peg.2146"/>
<dbReference type="InterPro" id="IPR002881">
    <property type="entry name" value="DUF58"/>
</dbReference>
<dbReference type="PANTHER" id="PTHR34351:SF2">
    <property type="entry name" value="DUF58 DOMAIN-CONTAINING PROTEIN"/>
    <property type="match status" value="1"/>
</dbReference>
<name>F8IFT8_ALIAT</name>
<dbReference type="PANTHER" id="PTHR34351">
    <property type="entry name" value="SLR1927 PROTEIN-RELATED"/>
    <property type="match status" value="1"/>
</dbReference>
<evidence type="ECO:0000256" key="1">
    <source>
        <dbReference type="SAM" id="MobiDB-lite"/>
    </source>
</evidence>
<dbReference type="STRING" id="1048834.TC41_2269"/>
<accession>F8IFT8</accession>
<dbReference type="eggNOG" id="COG1721">
    <property type="taxonomic scope" value="Bacteria"/>
</dbReference>
<dbReference type="EMBL" id="CP002902">
    <property type="protein sequence ID" value="AEJ44172.1"/>
    <property type="molecule type" value="Genomic_DNA"/>
</dbReference>
<dbReference type="HOGENOM" id="CLU_773018_0_0_9"/>
<dbReference type="Pfam" id="PF01882">
    <property type="entry name" value="DUF58"/>
    <property type="match status" value="1"/>
</dbReference>
<feature type="compositionally biased region" description="Basic and acidic residues" evidence="1">
    <location>
        <begin position="340"/>
        <end position="358"/>
    </location>
</feature>
<dbReference type="KEGG" id="aad:TC41_2269"/>
<protein>
    <recommendedName>
        <fullName evidence="2">DUF58 domain-containing protein</fullName>
    </recommendedName>
</protein>
<dbReference type="OrthoDB" id="9789943at2"/>
<gene>
    <name evidence="3" type="ordered locus">TC41_2269</name>
</gene>
<feature type="domain" description="DUF58" evidence="2">
    <location>
        <begin position="174"/>
        <end position="257"/>
    </location>
</feature>
<evidence type="ECO:0000313" key="3">
    <source>
        <dbReference type="EMBL" id="AEJ44172.1"/>
    </source>
</evidence>
<organism evidence="3 4">
    <name type="scientific">Alicyclobacillus acidocaldarius (strain Tc-4-1)</name>
    <name type="common">Bacillus acidocaldarius</name>
    <dbReference type="NCBI Taxonomy" id="1048834"/>
    <lineage>
        <taxon>Bacteria</taxon>
        <taxon>Bacillati</taxon>
        <taxon>Bacillota</taxon>
        <taxon>Bacilli</taxon>
        <taxon>Bacillales</taxon>
        <taxon>Alicyclobacillaceae</taxon>
        <taxon>Alicyclobacillus</taxon>
    </lineage>
</organism>
<dbReference type="Proteomes" id="UP000000292">
    <property type="component" value="Chromosome"/>
</dbReference>
<feature type="region of interest" description="Disordered" evidence="1">
    <location>
        <begin position="339"/>
        <end position="358"/>
    </location>
</feature>
<evidence type="ECO:0000313" key="4">
    <source>
        <dbReference type="Proteomes" id="UP000000292"/>
    </source>
</evidence>
<dbReference type="AlphaFoldDB" id="F8IFT8"/>
<sequence>MIWLWLPLLIVMALWLWPRAFARAVSGRVEGFLTASRAEMNPGDEVSLCVTLVNRSWMPIPLAEVEIELPPQLSFHCEQASRLGRVALSVLPRRQADIEFRAYAWRRGPAHPVQARAALSEGLGLLDTHIALDNRVSLAVRPRQLRVGPHFPFAPSGWMTRESRAFPDETALRSVRPYVMGDPVRHIHWRASARLGQLMVKEFFTTEAPDWAIVLSAQATDPYWAGALHPDTFDAMCEQALAIAQWLTRGGGRVDFATNAACGNRQRATIAWLSAEGVASLLAHAQPIATCDLDALATALARSPSSPRHWIVLSPRAEGAAKSWTSRFGVQVTWISARPSAEEDRQDATVEASHDANR</sequence>
<proteinExistence type="predicted"/>
<reference evidence="4" key="2">
    <citation type="submission" date="2011-06" db="EMBL/GenBank/DDBJ databases">
        <title>The complete genome sequence of Alicyclobacillus acidocaldarius sp. Tc-4-1.</title>
        <authorList>
            <person name="Chen Y."/>
            <person name="He Y."/>
            <person name="Dong Z."/>
            <person name="Hu S."/>
        </authorList>
    </citation>
    <scope>NUCLEOTIDE SEQUENCE [LARGE SCALE GENOMIC DNA]</scope>
    <source>
        <strain evidence="4">Tc-4-1</strain>
    </source>
</reference>
<dbReference type="RefSeq" id="WP_014465013.1">
    <property type="nucleotide sequence ID" value="NC_017167.1"/>
</dbReference>